<gene>
    <name evidence="7" type="primary">crgA</name>
    <name evidence="9" type="ORF">brsh051_15040</name>
</gene>
<dbReference type="RefSeq" id="WP_286263656.1">
    <property type="nucleotide sequence ID" value="NZ_AP028056.1"/>
</dbReference>
<dbReference type="Pfam" id="PF06781">
    <property type="entry name" value="CrgA"/>
    <property type="match status" value="1"/>
</dbReference>
<evidence type="ECO:0000256" key="7">
    <source>
        <dbReference type="HAMAP-Rule" id="MF_00631"/>
    </source>
</evidence>
<evidence type="ECO:0000256" key="6">
    <source>
        <dbReference type="ARBA" id="ARBA00023306"/>
    </source>
</evidence>
<evidence type="ECO:0000256" key="8">
    <source>
        <dbReference type="SAM" id="MobiDB-lite"/>
    </source>
</evidence>
<keyword evidence="6 7" id="KW-0131">Cell cycle</keyword>
<comment type="similarity">
    <text evidence="7">Belongs to the CrgA family.</text>
</comment>
<keyword evidence="5 7" id="KW-0472">Membrane</keyword>
<dbReference type="NCBIfam" id="NF002597">
    <property type="entry name" value="PRK02251.2-3"/>
    <property type="match status" value="1"/>
</dbReference>
<feature type="transmembrane region" description="Helical" evidence="7">
    <location>
        <begin position="78"/>
        <end position="97"/>
    </location>
</feature>
<feature type="compositionally biased region" description="Basic and acidic residues" evidence="8">
    <location>
        <begin position="1"/>
        <end position="31"/>
    </location>
</feature>
<accession>A0AAN0K6T0</accession>
<dbReference type="HAMAP" id="MF_00631">
    <property type="entry name" value="CrgA"/>
    <property type="match status" value="1"/>
</dbReference>
<keyword evidence="3 7" id="KW-0812">Transmembrane</keyword>
<dbReference type="GO" id="GO:0051301">
    <property type="term" value="P:cell division"/>
    <property type="evidence" value="ECO:0007669"/>
    <property type="project" value="UniProtKB-UniRule"/>
</dbReference>
<comment type="function">
    <text evidence="7">Involved in cell division.</text>
</comment>
<keyword evidence="2 7" id="KW-0132">Cell division</keyword>
<feature type="region of interest" description="Disordered" evidence="8">
    <location>
        <begin position="1"/>
        <end position="33"/>
    </location>
</feature>
<evidence type="ECO:0000256" key="1">
    <source>
        <dbReference type="ARBA" id="ARBA00022475"/>
    </source>
</evidence>
<dbReference type="Proteomes" id="UP001431656">
    <property type="component" value="Chromosome"/>
</dbReference>
<protein>
    <recommendedName>
        <fullName evidence="7">Cell division protein CrgA</fullName>
    </recommendedName>
</protein>
<keyword evidence="1 7" id="KW-1003">Cell membrane</keyword>
<reference evidence="9" key="1">
    <citation type="journal article" date="2024" name="Int. J. Syst. Evol. Microbiol.">
        <title>Brooklawnia propionicigenes sp. nov., a facultatively anaerobic, propionate-producing bacterium isolated from a methanogenic reactor treating waste from cattle farms.</title>
        <authorList>
            <person name="Akita Y."/>
            <person name="Ueki A."/>
            <person name="Tonouchi A."/>
            <person name="Sugawara Y."/>
            <person name="Honma S."/>
            <person name="Kaku N."/>
            <person name="Ueki K."/>
        </authorList>
    </citation>
    <scope>NUCLEOTIDE SEQUENCE</scope>
    <source>
        <strain evidence="9">SH051</strain>
    </source>
</reference>
<keyword evidence="10" id="KW-1185">Reference proteome</keyword>
<proteinExistence type="inferred from homology"/>
<keyword evidence="4 7" id="KW-1133">Transmembrane helix</keyword>
<organism evidence="9 10">
    <name type="scientific">Brooklawnia propionicigenes</name>
    <dbReference type="NCBI Taxonomy" id="3041175"/>
    <lineage>
        <taxon>Bacteria</taxon>
        <taxon>Bacillati</taxon>
        <taxon>Actinomycetota</taxon>
        <taxon>Actinomycetes</taxon>
        <taxon>Propionibacteriales</taxon>
        <taxon>Propionibacteriaceae</taxon>
        <taxon>Brooklawnia</taxon>
    </lineage>
</organism>
<evidence type="ECO:0000256" key="3">
    <source>
        <dbReference type="ARBA" id="ARBA00022692"/>
    </source>
</evidence>
<dbReference type="KEGG" id="broo:brsh051_15040"/>
<evidence type="ECO:0000313" key="9">
    <source>
        <dbReference type="EMBL" id="BEH02223.1"/>
    </source>
</evidence>
<dbReference type="AlphaFoldDB" id="A0AAN0K6T0"/>
<dbReference type="EMBL" id="AP028056">
    <property type="protein sequence ID" value="BEH02223.1"/>
    <property type="molecule type" value="Genomic_DNA"/>
</dbReference>
<sequence length="98" mass="10997">MPESKVRKQAAEKTAAKKKAQTEKKRSDNKAKKARLAAGTRDWVPWVFIPVGLLGVLWLLVFYIAGNRVPGMQDLRNWNYLIGIGLIATSFGIATLWK</sequence>
<feature type="transmembrane region" description="Helical" evidence="7">
    <location>
        <begin position="43"/>
        <end position="66"/>
    </location>
</feature>
<dbReference type="GO" id="GO:0005886">
    <property type="term" value="C:plasma membrane"/>
    <property type="evidence" value="ECO:0007669"/>
    <property type="project" value="UniProtKB-SubCell"/>
</dbReference>
<evidence type="ECO:0000256" key="4">
    <source>
        <dbReference type="ARBA" id="ARBA00022989"/>
    </source>
</evidence>
<comment type="subcellular location">
    <subcellularLocation>
        <location evidence="7">Cell membrane</location>
        <topology evidence="7">Multi-pass membrane protein</topology>
    </subcellularLocation>
</comment>
<name>A0AAN0K6T0_9ACTN</name>
<evidence type="ECO:0000256" key="2">
    <source>
        <dbReference type="ARBA" id="ARBA00022618"/>
    </source>
</evidence>
<evidence type="ECO:0000313" key="10">
    <source>
        <dbReference type="Proteomes" id="UP001431656"/>
    </source>
</evidence>
<dbReference type="InterPro" id="IPR009619">
    <property type="entry name" value="CrgA"/>
</dbReference>
<evidence type="ECO:0000256" key="5">
    <source>
        <dbReference type="ARBA" id="ARBA00023136"/>
    </source>
</evidence>